<organism evidence="2 3">
    <name type="scientific">Pomacea canaliculata</name>
    <name type="common">Golden apple snail</name>
    <dbReference type="NCBI Taxonomy" id="400727"/>
    <lineage>
        <taxon>Eukaryota</taxon>
        <taxon>Metazoa</taxon>
        <taxon>Spiralia</taxon>
        <taxon>Lophotrochozoa</taxon>
        <taxon>Mollusca</taxon>
        <taxon>Gastropoda</taxon>
        <taxon>Caenogastropoda</taxon>
        <taxon>Architaenioglossa</taxon>
        <taxon>Ampullarioidea</taxon>
        <taxon>Ampullariidae</taxon>
        <taxon>Pomacea</taxon>
    </lineage>
</organism>
<dbReference type="AlphaFoldDB" id="A0A2T7P3B4"/>
<accession>A0A2T7P3B4</accession>
<dbReference type="EMBL" id="PZQS01000006">
    <property type="protein sequence ID" value="PVD27896.1"/>
    <property type="molecule type" value="Genomic_DNA"/>
</dbReference>
<evidence type="ECO:0000313" key="3">
    <source>
        <dbReference type="Proteomes" id="UP000245119"/>
    </source>
</evidence>
<sequence length="109" mass="12204">MQRLSDDRGQHPDLLQHLSRAEDARCKCSRTNGTAPRGRGIANGQVCTGVVPTMIDDRQDNLHTQPSSSPSPHHHRRQHRHCRSPSTVPAVRVVILCYFLFFVDKAVAV</sequence>
<dbReference type="Proteomes" id="UP000245119">
    <property type="component" value="Linkage Group LG6"/>
</dbReference>
<comment type="caution">
    <text evidence="2">The sequence shown here is derived from an EMBL/GenBank/DDBJ whole genome shotgun (WGS) entry which is preliminary data.</text>
</comment>
<evidence type="ECO:0000256" key="1">
    <source>
        <dbReference type="SAM" id="MobiDB-lite"/>
    </source>
</evidence>
<reference evidence="2 3" key="1">
    <citation type="submission" date="2018-04" db="EMBL/GenBank/DDBJ databases">
        <title>The genome of golden apple snail Pomacea canaliculata provides insight into stress tolerance and invasive adaptation.</title>
        <authorList>
            <person name="Liu C."/>
            <person name="Liu B."/>
            <person name="Ren Y."/>
            <person name="Zhang Y."/>
            <person name="Wang H."/>
            <person name="Li S."/>
            <person name="Jiang F."/>
            <person name="Yin L."/>
            <person name="Zhang G."/>
            <person name="Qian W."/>
            <person name="Fan W."/>
        </authorList>
    </citation>
    <scope>NUCLEOTIDE SEQUENCE [LARGE SCALE GENOMIC DNA]</scope>
    <source>
        <strain evidence="2">SZHN2017</strain>
        <tissue evidence="2">Muscle</tissue>
    </source>
</reference>
<proteinExistence type="predicted"/>
<feature type="region of interest" description="Disordered" evidence="1">
    <location>
        <begin position="55"/>
        <end position="85"/>
    </location>
</feature>
<name>A0A2T7P3B4_POMCA</name>
<keyword evidence="3" id="KW-1185">Reference proteome</keyword>
<evidence type="ECO:0000313" key="2">
    <source>
        <dbReference type="EMBL" id="PVD27896.1"/>
    </source>
</evidence>
<gene>
    <name evidence="2" type="ORF">C0Q70_10471</name>
</gene>
<protein>
    <submittedName>
        <fullName evidence="2">Uncharacterized protein</fullName>
    </submittedName>
</protein>
<feature type="compositionally biased region" description="Basic residues" evidence="1">
    <location>
        <begin position="72"/>
        <end position="83"/>
    </location>
</feature>